<evidence type="ECO:0000256" key="6">
    <source>
        <dbReference type="ARBA" id="ARBA00022989"/>
    </source>
</evidence>
<keyword evidence="5" id="KW-0378">Hydrolase</keyword>
<keyword evidence="10" id="KW-1185">Reference proteome</keyword>
<evidence type="ECO:0000256" key="1">
    <source>
        <dbReference type="ARBA" id="ARBA00004651"/>
    </source>
</evidence>
<name>A0A5N1ITK8_9BACT</name>
<keyword evidence="7 8" id="KW-0472">Membrane</keyword>
<dbReference type="AlphaFoldDB" id="A0A5N1ITK8"/>
<feature type="transmembrane region" description="Helical" evidence="8">
    <location>
        <begin position="141"/>
        <end position="159"/>
    </location>
</feature>
<dbReference type="InterPro" id="IPR019127">
    <property type="entry name" value="Exosortase"/>
</dbReference>
<sequence>MENSRETIKFLLTALGLYILWYLLYDLWILPDGRLDKWLCQNVAFVGAQALHLLGFNGAVNDVTVFINQSPVVRVGNPCNGLILFALFTGFIIAYPGSWKNKLFYIPLGIAAIYILNIIRVICLALNGFYSYETLDFNHKYTFTFIVYAFIFGFWMLWVKRYAKPLPNLD</sequence>
<dbReference type="GO" id="GO:0005886">
    <property type="term" value="C:plasma membrane"/>
    <property type="evidence" value="ECO:0007669"/>
    <property type="project" value="UniProtKB-SubCell"/>
</dbReference>
<evidence type="ECO:0008006" key="11">
    <source>
        <dbReference type="Google" id="ProtNLM"/>
    </source>
</evidence>
<accession>A0A5N1ITK8</accession>
<keyword evidence="4 8" id="KW-0812">Transmembrane</keyword>
<keyword evidence="6 8" id="KW-1133">Transmembrane helix</keyword>
<dbReference type="EMBL" id="VTWT01000008">
    <property type="protein sequence ID" value="KAA9331249.1"/>
    <property type="molecule type" value="Genomic_DNA"/>
</dbReference>
<organism evidence="9 10">
    <name type="scientific">Adhaeribacter soli</name>
    <dbReference type="NCBI Taxonomy" id="2607655"/>
    <lineage>
        <taxon>Bacteria</taxon>
        <taxon>Pseudomonadati</taxon>
        <taxon>Bacteroidota</taxon>
        <taxon>Cytophagia</taxon>
        <taxon>Cytophagales</taxon>
        <taxon>Hymenobacteraceae</taxon>
        <taxon>Adhaeribacter</taxon>
    </lineage>
</organism>
<evidence type="ECO:0000313" key="9">
    <source>
        <dbReference type="EMBL" id="KAA9331249.1"/>
    </source>
</evidence>
<dbReference type="GO" id="GO:0006508">
    <property type="term" value="P:proteolysis"/>
    <property type="evidence" value="ECO:0007669"/>
    <property type="project" value="UniProtKB-KW"/>
</dbReference>
<feature type="transmembrane region" description="Helical" evidence="8">
    <location>
        <begin position="44"/>
        <end position="67"/>
    </location>
</feature>
<evidence type="ECO:0000256" key="3">
    <source>
        <dbReference type="ARBA" id="ARBA00022670"/>
    </source>
</evidence>
<evidence type="ECO:0000256" key="2">
    <source>
        <dbReference type="ARBA" id="ARBA00022475"/>
    </source>
</evidence>
<comment type="caution">
    <text evidence="9">The sequence shown here is derived from an EMBL/GenBank/DDBJ whole genome shotgun (WGS) entry which is preliminary data.</text>
</comment>
<dbReference type="NCBIfam" id="NF046081">
    <property type="entry name" value="exosort_XrtX"/>
    <property type="match status" value="1"/>
</dbReference>
<dbReference type="RefSeq" id="WP_150904772.1">
    <property type="nucleotide sequence ID" value="NZ_VTWT01000008.1"/>
</dbReference>
<feature type="transmembrane region" description="Helical" evidence="8">
    <location>
        <begin position="79"/>
        <end position="98"/>
    </location>
</feature>
<evidence type="ECO:0000313" key="10">
    <source>
        <dbReference type="Proteomes" id="UP000326570"/>
    </source>
</evidence>
<evidence type="ECO:0000256" key="7">
    <source>
        <dbReference type="ARBA" id="ARBA00023136"/>
    </source>
</evidence>
<gene>
    <name evidence="9" type="ORF">F0P94_15305</name>
</gene>
<dbReference type="NCBIfam" id="TIGR04178">
    <property type="entry name" value="exo_archaeo"/>
    <property type="match status" value="1"/>
</dbReference>
<dbReference type="InterPro" id="IPR026392">
    <property type="entry name" value="Exo/Archaeosortase_dom"/>
</dbReference>
<feature type="transmembrane region" description="Helical" evidence="8">
    <location>
        <begin position="7"/>
        <end position="24"/>
    </location>
</feature>
<keyword evidence="3" id="KW-0645">Protease</keyword>
<protein>
    <recommendedName>
        <fullName evidence="11">Exosortase family protein XrtF</fullName>
    </recommendedName>
</protein>
<evidence type="ECO:0000256" key="4">
    <source>
        <dbReference type="ARBA" id="ARBA00022692"/>
    </source>
</evidence>
<comment type="subcellular location">
    <subcellularLocation>
        <location evidence="1">Cell membrane</location>
        <topology evidence="1">Multi-pass membrane protein</topology>
    </subcellularLocation>
</comment>
<reference evidence="9 10" key="1">
    <citation type="submission" date="2019-09" db="EMBL/GenBank/DDBJ databases">
        <title>Genome sequence of Adhaeribacter sp. M2.</title>
        <authorList>
            <person name="Srinivasan S."/>
        </authorList>
    </citation>
    <scope>NUCLEOTIDE SEQUENCE [LARGE SCALE GENOMIC DNA]</scope>
    <source>
        <strain evidence="9 10">M2</strain>
    </source>
</reference>
<proteinExistence type="predicted"/>
<dbReference type="Pfam" id="PF09721">
    <property type="entry name" value="Exosortase_EpsH"/>
    <property type="match status" value="1"/>
</dbReference>
<dbReference type="GO" id="GO:0008233">
    <property type="term" value="F:peptidase activity"/>
    <property type="evidence" value="ECO:0007669"/>
    <property type="project" value="UniProtKB-KW"/>
</dbReference>
<evidence type="ECO:0000256" key="5">
    <source>
        <dbReference type="ARBA" id="ARBA00022801"/>
    </source>
</evidence>
<feature type="transmembrane region" description="Helical" evidence="8">
    <location>
        <begin position="104"/>
        <end position="129"/>
    </location>
</feature>
<keyword evidence="2" id="KW-1003">Cell membrane</keyword>
<dbReference type="Proteomes" id="UP000326570">
    <property type="component" value="Unassembled WGS sequence"/>
</dbReference>
<evidence type="ECO:0000256" key="8">
    <source>
        <dbReference type="SAM" id="Phobius"/>
    </source>
</evidence>